<protein>
    <submittedName>
        <fullName evidence="2">Uncharacterized protein</fullName>
    </submittedName>
</protein>
<organism evidence="2 3">
    <name type="scientific">Dryococelus australis</name>
    <dbReference type="NCBI Taxonomy" id="614101"/>
    <lineage>
        <taxon>Eukaryota</taxon>
        <taxon>Metazoa</taxon>
        <taxon>Ecdysozoa</taxon>
        <taxon>Arthropoda</taxon>
        <taxon>Hexapoda</taxon>
        <taxon>Insecta</taxon>
        <taxon>Pterygota</taxon>
        <taxon>Neoptera</taxon>
        <taxon>Polyneoptera</taxon>
        <taxon>Phasmatodea</taxon>
        <taxon>Verophasmatodea</taxon>
        <taxon>Anareolatae</taxon>
        <taxon>Phasmatidae</taxon>
        <taxon>Eurycanthinae</taxon>
        <taxon>Dryococelus</taxon>
    </lineage>
</organism>
<proteinExistence type="predicted"/>
<reference evidence="2 3" key="1">
    <citation type="submission" date="2023-02" db="EMBL/GenBank/DDBJ databases">
        <title>LHISI_Scaffold_Assembly.</title>
        <authorList>
            <person name="Stuart O.P."/>
            <person name="Cleave R."/>
            <person name="Magrath M.J.L."/>
            <person name="Mikheyev A.S."/>
        </authorList>
    </citation>
    <scope>NUCLEOTIDE SEQUENCE [LARGE SCALE GENOMIC DNA]</scope>
    <source>
        <strain evidence="2">Daus_M_001</strain>
        <tissue evidence="2">Leg muscle</tissue>
    </source>
</reference>
<sequence length="107" mass="11272">MQEAVLHSLQARKFSEDSAGVPPGKEPSSPDQELLCWYDKEGGRGLERGGKAGSTVGRSHVGSPFKQLADTDRATARGLGRNVGASRPSAATNLPAYPQHLTTACQP</sequence>
<evidence type="ECO:0000313" key="3">
    <source>
        <dbReference type="Proteomes" id="UP001159363"/>
    </source>
</evidence>
<accession>A0ABQ9HES7</accession>
<name>A0ABQ9HES7_9NEOP</name>
<dbReference type="Proteomes" id="UP001159363">
    <property type="component" value="Chromosome 4"/>
</dbReference>
<dbReference type="EMBL" id="JARBHB010000005">
    <property type="protein sequence ID" value="KAJ8882742.1"/>
    <property type="molecule type" value="Genomic_DNA"/>
</dbReference>
<comment type="caution">
    <text evidence="2">The sequence shown here is derived from an EMBL/GenBank/DDBJ whole genome shotgun (WGS) entry which is preliminary data.</text>
</comment>
<feature type="region of interest" description="Disordered" evidence="1">
    <location>
        <begin position="46"/>
        <end position="71"/>
    </location>
</feature>
<evidence type="ECO:0000256" key="1">
    <source>
        <dbReference type="SAM" id="MobiDB-lite"/>
    </source>
</evidence>
<keyword evidence="3" id="KW-1185">Reference proteome</keyword>
<evidence type="ECO:0000313" key="2">
    <source>
        <dbReference type="EMBL" id="KAJ8882742.1"/>
    </source>
</evidence>
<gene>
    <name evidence="2" type="ORF">PR048_014555</name>
</gene>
<feature type="region of interest" description="Disordered" evidence="1">
    <location>
        <begin position="1"/>
        <end position="32"/>
    </location>
</feature>